<accession>A0A4R1AYR7</accession>
<keyword evidence="10" id="KW-1185">Reference proteome</keyword>
<dbReference type="PANTHER" id="PTHR43266:SF8">
    <property type="entry name" value="MACROLIDE-EFFLUX PROTEIN"/>
    <property type="match status" value="1"/>
</dbReference>
<dbReference type="Gene3D" id="1.20.1250.20">
    <property type="entry name" value="MFS general substrate transporter like domains"/>
    <property type="match status" value="2"/>
</dbReference>
<feature type="domain" description="Major facilitator superfamily (MFS) profile" evidence="8">
    <location>
        <begin position="258"/>
        <end position="448"/>
    </location>
</feature>
<evidence type="ECO:0000256" key="3">
    <source>
        <dbReference type="ARBA" id="ARBA00022475"/>
    </source>
</evidence>
<gene>
    <name evidence="9" type="ORF">E0Y62_16080</name>
</gene>
<evidence type="ECO:0000256" key="2">
    <source>
        <dbReference type="ARBA" id="ARBA00022448"/>
    </source>
</evidence>
<keyword evidence="5 7" id="KW-1133">Transmembrane helix</keyword>
<sequence>MFIVSLLKGVLCHFGVVLYLLLLSRILTGGFILESNQLAGGSPSLFGNRVFQAIIMSGLFLQIGIWVRNFAVLLFVMEQTKGDPFAVSMISVAEFAPIFIFSFIGGTFADRWRPKRTMVWCDILSAISVFAVLVTLMFGTWQVVFFATLLSAILSQFSQPSGMKLFKMHLPEEQIQAGMSVYQTVFAVFMVLGPILGTFAFQAFGINISIAITGMAFLLSAAALAFLPQDRVMEEENRTTSLWEEMKSGIKYVLNKKELSQLGLCFLAAGLGLGFVQPLSIFLVTEQLGLPKENLQWLLTANGIGMIIGGAGVMIFAKKVPPQKLLIFGMLANGIGLAAMGLSTNLWLTLGAEFLNGLMLPCIQIGINTMILQRTESAFIGRVNGILSPLFTGSMVLTMSAAGILKQQFSLTAIFESAAILFIIGLLFILPIYNMKVEQKQEVLGSQD</sequence>
<keyword evidence="6 7" id="KW-0472">Membrane</keyword>
<evidence type="ECO:0000256" key="7">
    <source>
        <dbReference type="SAM" id="Phobius"/>
    </source>
</evidence>
<dbReference type="SUPFAM" id="SSF103473">
    <property type="entry name" value="MFS general substrate transporter"/>
    <property type="match status" value="1"/>
</dbReference>
<dbReference type="Proteomes" id="UP000293846">
    <property type="component" value="Unassembled WGS sequence"/>
</dbReference>
<feature type="transmembrane region" description="Helical" evidence="7">
    <location>
        <begin position="129"/>
        <end position="154"/>
    </location>
</feature>
<feature type="transmembrane region" description="Helical" evidence="7">
    <location>
        <begin position="384"/>
        <end position="405"/>
    </location>
</feature>
<evidence type="ECO:0000256" key="1">
    <source>
        <dbReference type="ARBA" id="ARBA00004651"/>
    </source>
</evidence>
<dbReference type="InterPro" id="IPR036259">
    <property type="entry name" value="MFS_trans_sf"/>
</dbReference>
<reference evidence="9 10" key="1">
    <citation type="submission" date="2019-03" db="EMBL/GenBank/DDBJ databases">
        <authorList>
            <person name="Jensen L."/>
            <person name="Storgaard J."/>
            <person name="Sulaj E."/>
            <person name="Schramm A."/>
            <person name="Marshall I.P.G."/>
        </authorList>
    </citation>
    <scope>NUCLEOTIDE SEQUENCE [LARGE SCALE GENOMIC DNA]</scope>
    <source>
        <strain evidence="9 10">2017H2G3</strain>
    </source>
</reference>
<dbReference type="GO" id="GO:0022857">
    <property type="term" value="F:transmembrane transporter activity"/>
    <property type="evidence" value="ECO:0007669"/>
    <property type="project" value="InterPro"/>
</dbReference>
<feature type="transmembrane region" description="Helical" evidence="7">
    <location>
        <begin position="175"/>
        <end position="197"/>
    </location>
</feature>
<feature type="transmembrane region" description="Helical" evidence="7">
    <location>
        <begin position="295"/>
        <end position="316"/>
    </location>
</feature>
<comment type="caution">
    <text evidence="9">The sequence shown here is derived from an EMBL/GenBank/DDBJ whole genome shotgun (WGS) entry which is preliminary data.</text>
</comment>
<feature type="transmembrane region" description="Helical" evidence="7">
    <location>
        <begin position="85"/>
        <end position="109"/>
    </location>
</feature>
<feature type="transmembrane region" description="Helical" evidence="7">
    <location>
        <begin position="411"/>
        <end position="433"/>
    </location>
</feature>
<feature type="transmembrane region" description="Helical" evidence="7">
    <location>
        <begin position="325"/>
        <end position="348"/>
    </location>
</feature>
<dbReference type="PROSITE" id="PS50850">
    <property type="entry name" value="MFS"/>
    <property type="match status" value="1"/>
</dbReference>
<feature type="transmembrane region" description="Helical" evidence="7">
    <location>
        <begin position="53"/>
        <end position="76"/>
    </location>
</feature>
<dbReference type="PANTHER" id="PTHR43266">
    <property type="entry name" value="MACROLIDE-EFFLUX PROTEIN"/>
    <property type="match status" value="1"/>
</dbReference>
<dbReference type="STRING" id="1742358.GCA_001439605_00279"/>
<dbReference type="EMBL" id="SJTH01000021">
    <property type="protein sequence ID" value="TCJ03160.1"/>
    <property type="molecule type" value="Genomic_DNA"/>
</dbReference>
<evidence type="ECO:0000256" key="5">
    <source>
        <dbReference type="ARBA" id="ARBA00022989"/>
    </source>
</evidence>
<evidence type="ECO:0000313" key="10">
    <source>
        <dbReference type="Proteomes" id="UP000293846"/>
    </source>
</evidence>
<comment type="subcellular location">
    <subcellularLocation>
        <location evidence="1">Cell membrane</location>
        <topology evidence="1">Multi-pass membrane protein</topology>
    </subcellularLocation>
</comment>
<keyword evidence="2" id="KW-0813">Transport</keyword>
<feature type="transmembrane region" description="Helical" evidence="7">
    <location>
        <begin position="12"/>
        <end position="33"/>
    </location>
</feature>
<proteinExistence type="predicted"/>
<dbReference type="AlphaFoldDB" id="A0A4R1AYR7"/>
<evidence type="ECO:0000259" key="8">
    <source>
        <dbReference type="PROSITE" id="PS50850"/>
    </source>
</evidence>
<dbReference type="InterPro" id="IPR020846">
    <property type="entry name" value="MFS_dom"/>
</dbReference>
<dbReference type="InterPro" id="IPR011701">
    <property type="entry name" value="MFS"/>
</dbReference>
<name>A0A4R1AYR7_9BACI</name>
<dbReference type="OrthoDB" id="2942684at2"/>
<feature type="transmembrane region" description="Helical" evidence="7">
    <location>
        <begin position="203"/>
        <end position="227"/>
    </location>
</feature>
<evidence type="ECO:0000313" key="9">
    <source>
        <dbReference type="EMBL" id="TCJ03160.1"/>
    </source>
</evidence>
<dbReference type="GO" id="GO:0005886">
    <property type="term" value="C:plasma membrane"/>
    <property type="evidence" value="ECO:0007669"/>
    <property type="project" value="UniProtKB-SubCell"/>
</dbReference>
<evidence type="ECO:0000256" key="6">
    <source>
        <dbReference type="ARBA" id="ARBA00023136"/>
    </source>
</evidence>
<keyword evidence="3" id="KW-1003">Cell membrane</keyword>
<protein>
    <submittedName>
        <fullName evidence="9">MFS transporter</fullName>
    </submittedName>
</protein>
<dbReference type="Pfam" id="PF07690">
    <property type="entry name" value="MFS_1"/>
    <property type="match status" value="1"/>
</dbReference>
<organism evidence="9 10">
    <name type="scientific">Cytobacillus praedii</name>
    <dbReference type="NCBI Taxonomy" id="1742358"/>
    <lineage>
        <taxon>Bacteria</taxon>
        <taxon>Bacillati</taxon>
        <taxon>Bacillota</taxon>
        <taxon>Bacilli</taxon>
        <taxon>Bacillales</taxon>
        <taxon>Bacillaceae</taxon>
        <taxon>Cytobacillus</taxon>
    </lineage>
</organism>
<keyword evidence="4 7" id="KW-0812">Transmembrane</keyword>
<evidence type="ECO:0000256" key="4">
    <source>
        <dbReference type="ARBA" id="ARBA00022692"/>
    </source>
</evidence>
<feature type="transmembrane region" description="Helical" evidence="7">
    <location>
        <begin position="262"/>
        <end position="283"/>
    </location>
</feature>
<dbReference type="CDD" id="cd06173">
    <property type="entry name" value="MFS_MefA_like"/>
    <property type="match status" value="1"/>
</dbReference>